<dbReference type="AlphaFoldDB" id="A0A5A9PMS2"/>
<accession>A0A5A9PMS2</accession>
<evidence type="ECO:0000256" key="1">
    <source>
        <dbReference type="ARBA" id="ARBA00004479"/>
    </source>
</evidence>
<dbReference type="InterPro" id="IPR013783">
    <property type="entry name" value="Ig-like_fold"/>
</dbReference>
<keyword evidence="7" id="KW-0325">Glycoprotein</keyword>
<proteinExistence type="predicted"/>
<keyword evidence="6" id="KW-1015">Disulfide bond</keyword>
<dbReference type="Gene3D" id="2.60.40.10">
    <property type="entry name" value="Immunoglobulins"/>
    <property type="match status" value="1"/>
</dbReference>
<gene>
    <name evidence="11" type="ORF">E1301_Tti014468</name>
</gene>
<dbReference type="PANTHER" id="PTHR11494:SF9">
    <property type="entry name" value="SI:DKEY-1H24.6"/>
    <property type="match status" value="1"/>
</dbReference>
<evidence type="ECO:0000256" key="10">
    <source>
        <dbReference type="SAM" id="SignalP"/>
    </source>
</evidence>
<sequence>MRLQQMKTFVILLSLCLFHITLTKPHSMCHGNLPAVKYVALNNNVPVACPTLSGTEMGFKLYKGPDKVMSIYVNVNNTLDCKHGDSPKNFCPSHLSVNLTDNSTNFILLNVTVNITGLYTCEAEKNFPPPFEKVEQMPQTIVFVEETPRIEFCQQDMYLVLWLVLGGMAIYGVLMSCVVLRLLINRNVRECRQKWQGVQHPTLQSFCIDTIG</sequence>
<dbReference type="PANTHER" id="PTHR11494">
    <property type="entry name" value="CYTOTOXIC T-LYMPHOCYTE PROTEIN"/>
    <property type="match status" value="1"/>
</dbReference>
<evidence type="ECO:0000313" key="12">
    <source>
        <dbReference type="Proteomes" id="UP000324632"/>
    </source>
</evidence>
<evidence type="ECO:0000256" key="7">
    <source>
        <dbReference type="ARBA" id="ARBA00023180"/>
    </source>
</evidence>
<keyword evidence="3 10" id="KW-0732">Signal</keyword>
<keyword evidence="2 9" id="KW-0812">Transmembrane</keyword>
<evidence type="ECO:0000256" key="2">
    <source>
        <dbReference type="ARBA" id="ARBA00022692"/>
    </source>
</evidence>
<comment type="subcellular location">
    <subcellularLocation>
        <location evidence="1">Membrane</location>
        <topology evidence="1">Single-pass type I membrane protein</topology>
    </subcellularLocation>
</comment>
<evidence type="ECO:0000313" key="11">
    <source>
        <dbReference type="EMBL" id="KAA0722266.1"/>
    </source>
</evidence>
<evidence type="ECO:0000256" key="6">
    <source>
        <dbReference type="ARBA" id="ARBA00023157"/>
    </source>
</evidence>
<reference evidence="11 12" key="1">
    <citation type="journal article" date="2019" name="Mol. Ecol. Resour.">
        <title>Chromosome-level genome assembly of Triplophysa tibetana, a fish adapted to the harsh high-altitude environment of the Tibetan Plateau.</title>
        <authorList>
            <person name="Yang X."/>
            <person name="Liu H."/>
            <person name="Ma Z."/>
            <person name="Zou Y."/>
            <person name="Zou M."/>
            <person name="Mao Y."/>
            <person name="Li X."/>
            <person name="Wang H."/>
            <person name="Chen T."/>
            <person name="Wang W."/>
            <person name="Yang R."/>
        </authorList>
    </citation>
    <scope>NUCLEOTIDE SEQUENCE [LARGE SCALE GENOMIC DNA]</scope>
    <source>
        <strain evidence="11">TTIB1903HZAU</strain>
        <tissue evidence="11">Muscle</tissue>
    </source>
</reference>
<keyword evidence="4 9" id="KW-1133">Transmembrane helix</keyword>
<dbReference type="Proteomes" id="UP000324632">
    <property type="component" value="Chromosome 4"/>
</dbReference>
<dbReference type="GO" id="GO:0042129">
    <property type="term" value="P:regulation of T cell proliferation"/>
    <property type="evidence" value="ECO:0007669"/>
    <property type="project" value="InterPro"/>
</dbReference>
<evidence type="ECO:0000256" key="5">
    <source>
        <dbReference type="ARBA" id="ARBA00023136"/>
    </source>
</evidence>
<keyword evidence="5 9" id="KW-0472">Membrane</keyword>
<keyword evidence="12" id="KW-1185">Reference proteome</keyword>
<dbReference type="EMBL" id="SOYY01000004">
    <property type="protein sequence ID" value="KAA0722266.1"/>
    <property type="molecule type" value="Genomic_DNA"/>
</dbReference>
<feature type="signal peptide" evidence="10">
    <location>
        <begin position="1"/>
        <end position="23"/>
    </location>
</feature>
<protein>
    <recommendedName>
        <fullName evidence="13">Immunoglobulin V-set domain-containing protein</fullName>
    </recommendedName>
</protein>
<dbReference type="InterPro" id="IPR040216">
    <property type="entry name" value="CTLA4/CD28"/>
</dbReference>
<comment type="caution">
    <text evidence="11">The sequence shown here is derived from an EMBL/GenBank/DDBJ whole genome shotgun (WGS) entry which is preliminary data.</text>
</comment>
<evidence type="ECO:0000256" key="3">
    <source>
        <dbReference type="ARBA" id="ARBA00022729"/>
    </source>
</evidence>
<dbReference type="GO" id="GO:0009897">
    <property type="term" value="C:external side of plasma membrane"/>
    <property type="evidence" value="ECO:0007669"/>
    <property type="project" value="TreeGrafter"/>
</dbReference>
<feature type="transmembrane region" description="Helical" evidence="9">
    <location>
        <begin position="159"/>
        <end position="184"/>
    </location>
</feature>
<evidence type="ECO:0000256" key="4">
    <source>
        <dbReference type="ARBA" id="ARBA00022989"/>
    </source>
</evidence>
<keyword evidence="8" id="KW-0393">Immunoglobulin domain</keyword>
<evidence type="ECO:0000256" key="9">
    <source>
        <dbReference type="SAM" id="Phobius"/>
    </source>
</evidence>
<dbReference type="GO" id="GO:0050852">
    <property type="term" value="P:T cell receptor signaling pathway"/>
    <property type="evidence" value="ECO:0007669"/>
    <property type="project" value="TreeGrafter"/>
</dbReference>
<evidence type="ECO:0008006" key="13">
    <source>
        <dbReference type="Google" id="ProtNLM"/>
    </source>
</evidence>
<evidence type="ECO:0000256" key="8">
    <source>
        <dbReference type="ARBA" id="ARBA00023319"/>
    </source>
</evidence>
<name>A0A5A9PMS2_9TELE</name>
<organism evidence="11 12">
    <name type="scientific">Triplophysa tibetana</name>
    <dbReference type="NCBI Taxonomy" id="1572043"/>
    <lineage>
        <taxon>Eukaryota</taxon>
        <taxon>Metazoa</taxon>
        <taxon>Chordata</taxon>
        <taxon>Craniata</taxon>
        <taxon>Vertebrata</taxon>
        <taxon>Euteleostomi</taxon>
        <taxon>Actinopterygii</taxon>
        <taxon>Neopterygii</taxon>
        <taxon>Teleostei</taxon>
        <taxon>Ostariophysi</taxon>
        <taxon>Cypriniformes</taxon>
        <taxon>Nemacheilidae</taxon>
        <taxon>Triplophysa</taxon>
    </lineage>
</organism>
<feature type="chain" id="PRO_5023012288" description="Immunoglobulin V-set domain-containing protein" evidence="10">
    <location>
        <begin position="24"/>
        <end position="212"/>
    </location>
</feature>